<proteinExistence type="predicted"/>
<gene>
    <name evidence="1" type="ORF">ACFSCW_15965</name>
</gene>
<sequence>MCIIAVAYQVNSDWPLLAIANRDEFHDRPSAPLSQWEDCPDVIAGRDIEAGGTWLGVTHSGRLAAVSNVRRVEGAPVPDGSRGVLVLDYLNNGLLPTDEAAQLIRPFNLITVGPAGPIFLTNRPRSRRQVLKRGIHVFSNGALNDHWPKTRRLKSALAGRISSSAPLDLTGLFDELAPETAASCSADPIEESIFVLGPTYGTRCSTVLGVDASGAGKIVERSFGPTGEFLGESSGAFAWPTPPC</sequence>
<evidence type="ECO:0000313" key="2">
    <source>
        <dbReference type="Proteomes" id="UP001597115"/>
    </source>
</evidence>
<organism evidence="1 2">
    <name type="scientific">Sphingomonas tabacisoli</name>
    <dbReference type="NCBI Taxonomy" id="2249466"/>
    <lineage>
        <taxon>Bacteria</taxon>
        <taxon>Pseudomonadati</taxon>
        <taxon>Pseudomonadota</taxon>
        <taxon>Alphaproteobacteria</taxon>
        <taxon>Sphingomonadales</taxon>
        <taxon>Sphingomonadaceae</taxon>
        <taxon>Sphingomonas</taxon>
    </lineage>
</organism>
<protein>
    <submittedName>
        <fullName evidence="1">NRDE family protein</fullName>
    </submittedName>
</protein>
<dbReference type="PANTHER" id="PTHR17985:SF8">
    <property type="entry name" value="TRANSPORT AND GOLGI ORGANIZATION PROTEIN 2 HOMOLOG"/>
    <property type="match status" value="1"/>
</dbReference>
<dbReference type="InterPro" id="IPR008551">
    <property type="entry name" value="TANGO2"/>
</dbReference>
<dbReference type="RefSeq" id="WP_380891267.1">
    <property type="nucleotide sequence ID" value="NZ_JBHUDY010000002.1"/>
</dbReference>
<dbReference type="Proteomes" id="UP001597115">
    <property type="component" value="Unassembled WGS sequence"/>
</dbReference>
<reference evidence="2" key="1">
    <citation type="journal article" date="2019" name="Int. J. Syst. Evol. Microbiol.">
        <title>The Global Catalogue of Microorganisms (GCM) 10K type strain sequencing project: providing services to taxonomists for standard genome sequencing and annotation.</title>
        <authorList>
            <consortium name="The Broad Institute Genomics Platform"/>
            <consortium name="The Broad Institute Genome Sequencing Center for Infectious Disease"/>
            <person name="Wu L."/>
            <person name="Ma J."/>
        </authorList>
    </citation>
    <scope>NUCLEOTIDE SEQUENCE [LARGE SCALE GENOMIC DNA]</scope>
    <source>
        <strain evidence="2">CGMCC 1.16275</strain>
    </source>
</reference>
<keyword evidence="2" id="KW-1185">Reference proteome</keyword>
<accession>A0ABW4I5X9</accession>
<name>A0ABW4I5X9_9SPHN</name>
<dbReference type="EMBL" id="JBHUDY010000002">
    <property type="protein sequence ID" value="MFD1613303.1"/>
    <property type="molecule type" value="Genomic_DNA"/>
</dbReference>
<evidence type="ECO:0000313" key="1">
    <source>
        <dbReference type="EMBL" id="MFD1613303.1"/>
    </source>
</evidence>
<dbReference type="PANTHER" id="PTHR17985">
    <property type="entry name" value="SER/THR-RICH PROTEIN T10 IN DGCR REGION"/>
    <property type="match status" value="1"/>
</dbReference>
<dbReference type="Pfam" id="PF05742">
    <property type="entry name" value="TANGO2"/>
    <property type="match status" value="1"/>
</dbReference>
<comment type="caution">
    <text evidence="1">The sequence shown here is derived from an EMBL/GenBank/DDBJ whole genome shotgun (WGS) entry which is preliminary data.</text>
</comment>